<evidence type="ECO:0000313" key="3">
    <source>
        <dbReference type="Proteomes" id="UP001432060"/>
    </source>
</evidence>
<evidence type="ECO:0000313" key="2">
    <source>
        <dbReference type="EMBL" id="WUT83362.1"/>
    </source>
</evidence>
<name>A0ABZ1XKL7_9ACTN</name>
<proteinExistence type="predicted"/>
<dbReference type="PANTHER" id="PTHR46438:SF2">
    <property type="entry name" value="ALPHA_BETA-HYDROLASES SUPERFAMILY PROTEIN"/>
    <property type="match status" value="1"/>
</dbReference>
<dbReference type="InterPro" id="IPR029058">
    <property type="entry name" value="AB_hydrolase_fold"/>
</dbReference>
<dbReference type="Pfam" id="PF00561">
    <property type="entry name" value="Abhydrolase_1"/>
    <property type="match status" value="1"/>
</dbReference>
<dbReference type="GO" id="GO:0016787">
    <property type="term" value="F:hydrolase activity"/>
    <property type="evidence" value="ECO:0007669"/>
    <property type="project" value="UniProtKB-KW"/>
</dbReference>
<dbReference type="SUPFAM" id="SSF53474">
    <property type="entry name" value="alpha/beta-Hydrolases"/>
    <property type="match status" value="1"/>
</dbReference>
<sequence length="266" mass="28559">MPAASSASTTSTLSTPDFEVEYVTAGSGPGLVLVHGTGGSAETNFGHLWEAFADRRTVVRPNLSGSGGTKDAGDPLTLDLLVDQLVATVRETDTGPADAVGYSLGAVVVAAAAAKHPELFRRVALIAGWAHTDARLHLTFDVWRRLDRADHAAFIRFLHLTGWTNDQLNRFGRDGLAPLLEAPIPPGMGRQIELDLTVDIRALLPRITAPTLVIGFTYDQMVPVEHSRALHESIPHSRYAELAAGHLGIFERAEELTGVLGEFLDT</sequence>
<reference evidence="2" key="1">
    <citation type="submission" date="2022-10" db="EMBL/GenBank/DDBJ databases">
        <title>The complete genomes of actinobacterial strains from the NBC collection.</title>
        <authorList>
            <person name="Joergensen T.S."/>
            <person name="Alvarez Arevalo M."/>
            <person name="Sterndorff E.B."/>
            <person name="Faurdal D."/>
            <person name="Vuksanovic O."/>
            <person name="Mourched A.-S."/>
            <person name="Charusanti P."/>
            <person name="Shaw S."/>
            <person name="Blin K."/>
            <person name="Weber T."/>
        </authorList>
    </citation>
    <scope>NUCLEOTIDE SEQUENCE</scope>
    <source>
        <strain evidence="2">NBC_00668</strain>
    </source>
</reference>
<keyword evidence="3" id="KW-1185">Reference proteome</keyword>
<feature type="domain" description="AB hydrolase-1" evidence="1">
    <location>
        <begin position="31"/>
        <end position="252"/>
    </location>
</feature>
<dbReference type="PANTHER" id="PTHR46438">
    <property type="entry name" value="ALPHA/BETA-HYDROLASES SUPERFAMILY PROTEIN"/>
    <property type="match status" value="1"/>
</dbReference>
<keyword evidence="2" id="KW-0378">Hydrolase</keyword>
<protein>
    <submittedName>
        <fullName evidence="2">Alpha/beta hydrolase</fullName>
    </submittedName>
</protein>
<evidence type="ECO:0000259" key="1">
    <source>
        <dbReference type="Pfam" id="PF00561"/>
    </source>
</evidence>
<dbReference type="Proteomes" id="UP001432060">
    <property type="component" value="Chromosome"/>
</dbReference>
<accession>A0ABZ1XKL7</accession>
<dbReference type="Gene3D" id="3.40.50.1820">
    <property type="entry name" value="alpha/beta hydrolase"/>
    <property type="match status" value="1"/>
</dbReference>
<dbReference type="RefSeq" id="WP_329398960.1">
    <property type="nucleotide sequence ID" value="NZ_CP109019.1"/>
</dbReference>
<dbReference type="InterPro" id="IPR000073">
    <property type="entry name" value="AB_hydrolase_1"/>
</dbReference>
<dbReference type="PRINTS" id="PR00111">
    <property type="entry name" value="ABHYDROLASE"/>
</dbReference>
<dbReference type="EMBL" id="CP109019">
    <property type="protein sequence ID" value="WUT83362.1"/>
    <property type="molecule type" value="Genomic_DNA"/>
</dbReference>
<gene>
    <name evidence="2" type="ORF">OG515_14700</name>
</gene>
<organism evidence="2 3">
    <name type="scientific">Streptomyces melanogenes</name>
    <dbReference type="NCBI Taxonomy" id="67326"/>
    <lineage>
        <taxon>Bacteria</taxon>
        <taxon>Bacillati</taxon>
        <taxon>Actinomycetota</taxon>
        <taxon>Actinomycetes</taxon>
        <taxon>Kitasatosporales</taxon>
        <taxon>Streptomycetaceae</taxon>
        <taxon>Streptomyces</taxon>
    </lineage>
</organism>